<dbReference type="Gene3D" id="1.25.40.10">
    <property type="entry name" value="Tetratricopeptide repeat domain"/>
    <property type="match status" value="2"/>
</dbReference>
<dbReference type="EC" id="2.7.7.65" evidence="2"/>
<evidence type="ECO:0000256" key="2">
    <source>
        <dbReference type="ARBA" id="ARBA00012528"/>
    </source>
</evidence>
<reference evidence="7 8" key="1">
    <citation type="submission" date="2020-08" db="EMBL/GenBank/DDBJ databases">
        <title>Genome sequence of Thermomonas carbonis KCTC 42013T.</title>
        <authorList>
            <person name="Hyun D.-W."/>
            <person name="Bae J.-W."/>
        </authorList>
    </citation>
    <scope>NUCLEOTIDE SEQUENCE [LARGE SCALE GENOMIC DNA]</scope>
    <source>
        <strain evidence="7 8">KCTC 42013</strain>
    </source>
</reference>
<dbReference type="PROSITE" id="PS50887">
    <property type="entry name" value="GGDEF"/>
    <property type="match status" value="1"/>
</dbReference>
<dbReference type="PANTHER" id="PTHR45138:SF9">
    <property type="entry name" value="DIGUANYLATE CYCLASE DGCM-RELATED"/>
    <property type="match status" value="1"/>
</dbReference>
<dbReference type="FunFam" id="3.30.70.270:FF:000001">
    <property type="entry name" value="Diguanylate cyclase domain protein"/>
    <property type="match status" value="1"/>
</dbReference>
<keyword evidence="4" id="KW-1133">Transmembrane helix</keyword>
<evidence type="ECO:0000256" key="4">
    <source>
        <dbReference type="SAM" id="Phobius"/>
    </source>
</evidence>
<feature type="signal peptide" evidence="5">
    <location>
        <begin position="1"/>
        <end position="24"/>
    </location>
</feature>
<accession>A0A7G9SSF6</accession>
<gene>
    <name evidence="7" type="ORF">H9L16_04065</name>
</gene>
<comment type="cofactor">
    <cofactor evidence="1">
        <name>Mg(2+)</name>
        <dbReference type="ChEBI" id="CHEBI:18420"/>
    </cofactor>
</comment>
<dbReference type="SMART" id="SM00267">
    <property type="entry name" value="GGDEF"/>
    <property type="match status" value="1"/>
</dbReference>
<feature type="domain" description="GGDEF" evidence="6">
    <location>
        <begin position="503"/>
        <end position="633"/>
    </location>
</feature>
<name>A0A7G9SSF6_9GAMM</name>
<dbReference type="InterPro" id="IPR011990">
    <property type="entry name" value="TPR-like_helical_dom_sf"/>
</dbReference>
<keyword evidence="8" id="KW-1185">Reference proteome</keyword>
<dbReference type="SMART" id="SM00028">
    <property type="entry name" value="TPR"/>
    <property type="match status" value="5"/>
</dbReference>
<dbReference type="SUPFAM" id="SSF48452">
    <property type="entry name" value="TPR-like"/>
    <property type="match status" value="2"/>
</dbReference>
<dbReference type="InterPro" id="IPR043128">
    <property type="entry name" value="Rev_trsase/Diguanyl_cyclase"/>
</dbReference>
<evidence type="ECO:0000256" key="3">
    <source>
        <dbReference type="ARBA" id="ARBA00034247"/>
    </source>
</evidence>
<dbReference type="RefSeq" id="WP_187553296.1">
    <property type="nucleotide sequence ID" value="NZ_BMZL01000001.1"/>
</dbReference>
<comment type="catalytic activity">
    <reaction evidence="3">
        <text>2 GTP = 3',3'-c-di-GMP + 2 diphosphate</text>
        <dbReference type="Rhea" id="RHEA:24898"/>
        <dbReference type="ChEBI" id="CHEBI:33019"/>
        <dbReference type="ChEBI" id="CHEBI:37565"/>
        <dbReference type="ChEBI" id="CHEBI:58805"/>
        <dbReference type="EC" id="2.7.7.65"/>
    </reaction>
</comment>
<dbReference type="SUPFAM" id="SSF55073">
    <property type="entry name" value="Nucleotide cyclase"/>
    <property type="match status" value="1"/>
</dbReference>
<evidence type="ECO:0000259" key="6">
    <source>
        <dbReference type="PROSITE" id="PS50887"/>
    </source>
</evidence>
<evidence type="ECO:0000256" key="5">
    <source>
        <dbReference type="SAM" id="SignalP"/>
    </source>
</evidence>
<dbReference type="Proteomes" id="UP000515804">
    <property type="component" value="Chromosome"/>
</dbReference>
<feature type="chain" id="PRO_5028962636" description="diguanylate cyclase" evidence="5">
    <location>
        <begin position="25"/>
        <end position="633"/>
    </location>
</feature>
<organism evidence="7 8">
    <name type="scientific">Thermomonas carbonis</name>
    <dbReference type="NCBI Taxonomy" id="1463158"/>
    <lineage>
        <taxon>Bacteria</taxon>
        <taxon>Pseudomonadati</taxon>
        <taxon>Pseudomonadota</taxon>
        <taxon>Gammaproteobacteria</taxon>
        <taxon>Lysobacterales</taxon>
        <taxon>Lysobacteraceae</taxon>
        <taxon>Thermomonas</taxon>
    </lineage>
</organism>
<dbReference type="InterPro" id="IPR050469">
    <property type="entry name" value="Diguanylate_Cyclase"/>
</dbReference>
<dbReference type="InterPro" id="IPR019734">
    <property type="entry name" value="TPR_rpt"/>
</dbReference>
<keyword evidence="5" id="KW-0732">Signal</keyword>
<evidence type="ECO:0000313" key="8">
    <source>
        <dbReference type="Proteomes" id="UP000515804"/>
    </source>
</evidence>
<protein>
    <recommendedName>
        <fullName evidence="2">diguanylate cyclase</fullName>
        <ecNumber evidence="2">2.7.7.65</ecNumber>
    </recommendedName>
</protein>
<sequence length="633" mass="69711">MASWRHRWWIGWIALLAMPGLLLAQPNTAPAVETGQAADFDQILQRVIGPASLEASSTEYDADLQRLRVALPAGDPARDARFRSVYCGSSTWRDPVEGLAYADGALALARDLNDSASQARALLCRAEYVMLTSGTQRGLADVDQAVDMLRNGHEPQLLAEALETRGDILSLLGEQAKAMLDFQRARAAYQQAGIAGEAESLVLSIAVAYRRMGDVEQARRYFTQALQRMQARADWEGVATNLIQLGFLQEEAGAPERAVRPFQQALDVAIAHRLPNTANSALLGLAEAQINLGQGETGLRTLERARAGFAARQDASSEDSLQLLTGQALARQGRHAEALAHYRQALPLIKRNGNDRYLALLYKAQATSLEAMGHPAAALSDYKTYTDLQLRLQGKMRLEQGRLLEYEYEIRRGEFENRRLRSEAASKQEQVQALERVRHWQWLTILLGALLLALLTSLAWRHGRTSRRLSRESLIDPLTGISNRAAIEAEAMRALEGATRPGAAVSLLILDLDNFKAINDRHGHAAGDQVLRGATDAWHTVLRGRDPLGRIGGEEFVVVCADTSLEQAMAVAERLREATTALRFDDIDPALRVTVSIGVAQSQHSDDTHEDVLARADAALYRAKQRGRDRVEH</sequence>
<dbReference type="KEGG" id="tcn:H9L16_04065"/>
<dbReference type="InterPro" id="IPR029787">
    <property type="entry name" value="Nucleotide_cyclase"/>
</dbReference>
<dbReference type="Gene3D" id="3.30.70.270">
    <property type="match status" value="1"/>
</dbReference>
<dbReference type="EMBL" id="CP060719">
    <property type="protein sequence ID" value="QNN70781.1"/>
    <property type="molecule type" value="Genomic_DNA"/>
</dbReference>
<dbReference type="NCBIfam" id="TIGR00254">
    <property type="entry name" value="GGDEF"/>
    <property type="match status" value="1"/>
</dbReference>
<dbReference type="PANTHER" id="PTHR45138">
    <property type="entry name" value="REGULATORY COMPONENTS OF SENSORY TRANSDUCTION SYSTEM"/>
    <property type="match status" value="1"/>
</dbReference>
<evidence type="ECO:0000256" key="1">
    <source>
        <dbReference type="ARBA" id="ARBA00001946"/>
    </source>
</evidence>
<dbReference type="AlphaFoldDB" id="A0A7G9SSF6"/>
<dbReference type="Pfam" id="PF13424">
    <property type="entry name" value="TPR_12"/>
    <property type="match status" value="2"/>
</dbReference>
<dbReference type="InterPro" id="IPR000160">
    <property type="entry name" value="GGDEF_dom"/>
</dbReference>
<dbReference type="GO" id="GO:0052621">
    <property type="term" value="F:diguanylate cyclase activity"/>
    <property type="evidence" value="ECO:0007669"/>
    <property type="project" value="UniProtKB-EC"/>
</dbReference>
<feature type="transmembrane region" description="Helical" evidence="4">
    <location>
        <begin position="440"/>
        <end position="460"/>
    </location>
</feature>
<keyword evidence="4" id="KW-0472">Membrane</keyword>
<dbReference type="Pfam" id="PF00990">
    <property type="entry name" value="GGDEF"/>
    <property type="match status" value="1"/>
</dbReference>
<keyword evidence="4" id="KW-0812">Transmembrane</keyword>
<dbReference type="CDD" id="cd01949">
    <property type="entry name" value="GGDEF"/>
    <property type="match status" value="1"/>
</dbReference>
<evidence type="ECO:0000313" key="7">
    <source>
        <dbReference type="EMBL" id="QNN70781.1"/>
    </source>
</evidence>
<proteinExistence type="predicted"/>